<dbReference type="EMBL" id="CM000149">
    <property type="protein sequence ID" value="EEE52830.1"/>
    <property type="molecule type" value="Genomic_DNA"/>
</dbReference>
<gene>
    <name evidence="2" type="ORF">OsJ_35357</name>
</gene>
<reference evidence="2" key="1">
    <citation type="journal article" date="2005" name="PLoS Biol.">
        <title>The genomes of Oryza sativa: a history of duplications.</title>
        <authorList>
            <person name="Yu J."/>
            <person name="Wang J."/>
            <person name="Lin W."/>
            <person name="Li S."/>
            <person name="Li H."/>
            <person name="Zhou J."/>
            <person name="Ni P."/>
            <person name="Dong W."/>
            <person name="Hu S."/>
            <person name="Zeng C."/>
            <person name="Zhang J."/>
            <person name="Zhang Y."/>
            <person name="Li R."/>
            <person name="Xu Z."/>
            <person name="Li S."/>
            <person name="Li X."/>
            <person name="Zheng H."/>
            <person name="Cong L."/>
            <person name="Lin L."/>
            <person name="Yin J."/>
            <person name="Geng J."/>
            <person name="Li G."/>
            <person name="Shi J."/>
            <person name="Liu J."/>
            <person name="Lv H."/>
            <person name="Li J."/>
            <person name="Wang J."/>
            <person name="Deng Y."/>
            <person name="Ran L."/>
            <person name="Shi X."/>
            <person name="Wang X."/>
            <person name="Wu Q."/>
            <person name="Li C."/>
            <person name="Ren X."/>
            <person name="Wang J."/>
            <person name="Wang X."/>
            <person name="Li D."/>
            <person name="Liu D."/>
            <person name="Zhang X."/>
            <person name="Ji Z."/>
            <person name="Zhao W."/>
            <person name="Sun Y."/>
            <person name="Zhang Z."/>
            <person name="Bao J."/>
            <person name="Han Y."/>
            <person name="Dong L."/>
            <person name="Ji J."/>
            <person name="Chen P."/>
            <person name="Wu S."/>
            <person name="Liu J."/>
            <person name="Xiao Y."/>
            <person name="Bu D."/>
            <person name="Tan J."/>
            <person name="Yang L."/>
            <person name="Ye C."/>
            <person name="Zhang J."/>
            <person name="Xu J."/>
            <person name="Zhou Y."/>
            <person name="Yu Y."/>
            <person name="Zhang B."/>
            <person name="Zhuang S."/>
            <person name="Wei H."/>
            <person name="Liu B."/>
            <person name="Lei M."/>
            <person name="Yu H."/>
            <person name="Li Y."/>
            <person name="Xu H."/>
            <person name="Wei S."/>
            <person name="He X."/>
            <person name="Fang L."/>
            <person name="Zhang Z."/>
            <person name="Zhang Y."/>
            <person name="Huang X."/>
            <person name="Su Z."/>
            <person name="Tong W."/>
            <person name="Li J."/>
            <person name="Tong Z."/>
            <person name="Li S."/>
            <person name="Ye J."/>
            <person name="Wang L."/>
            <person name="Fang L."/>
            <person name="Lei T."/>
            <person name="Chen C."/>
            <person name="Chen H."/>
            <person name="Xu Z."/>
            <person name="Li H."/>
            <person name="Huang H."/>
            <person name="Zhang F."/>
            <person name="Xu H."/>
            <person name="Li N."/>
            <person name="Zhao C."/>
            <person name="Li S."/>
            <person name="Dong L."/>
            <person name="Huang Y."/>
            <person name="Li L."/>
            <person name="Xi Y."/>
            <person name="Qi Q."/>
            <person name="Li W."/>
            <person name="Zhang B."/>
            <person name="Hu W."/>
            <person name="Zhang Y."/>
            <person name="Tian X."/>
            <person name="Jiao Y."/>
            <person name="Liang X."/>
            <person name="Jin J."/>
            <person name="Gao L."/>
            <person name="Zheng W."/>
            <person name="Hao B."/>
            <person name="Liu S."/>
            <person name="Wang W."/>
            <person name="Yuan L."/>
            <person name="Cao M."/>
            <person name="McDermott J."/>
            <person name="Samudrala R."/>
            <person name="Wang J."/>
            <person name="Wong G.K."/>
            <person name="Yang H."/>
        </authorList>
    </citation>
    <scope>NUCLEOTIDE SEQUENCE [LARGE SCALE GENOMIC DNA]</scope>
</reference>
<accession>B9GC23</accession>
<dbReference type="AlphaFoldDB" id="B9GC23"/>
<protein>
    <submittedName>
        <fullName evidence="2">Uncharacterized protein</fullName>
    </submittedName>
</protein>
<sequence length="57" mass="6553">MEVMGPMDLVEARLAKAHDDGDAEIEAAPRKRLNRNLHQANQPKRKRPKKQHGQLWA</sequence>
<evidence type="ECO:0000313" key="2">
    <source>
        <dbReference type="EMBL" id="EEE52830.1"/>
    </source>
</evidence>
<feature type="compositionally biased region" description="Basic residues" evidence="1">
    <location>
        <begin position="43"/>
        <end position="57"/>
    </location>
</feature>
<evidence type="ECO:0000256" key="1">
    <source>
        <dbReference type="SAM" id="MobiDB-lite"/>
    </source>
</evidence>
<name>B9GC23_ORYSJ</name>
<organism evidence="2">
    <name type="scientific">Oryza sativa subsp. japonica</name>
    <name type="common">Rice</name>
    <dbReference type="NCBI Taxonomy" id="39947"/>
    <lineage>
        <taxon>Eukaryota</taxon>
        <taxon>Viridiplantae</taxon>
        <taxon>Streptophyta</taxon>
        <taxon>Embryophyta</taxon>
        <taxon>Tracheophyta</taxon>
        <taxon>Spermatophyta</taxon>
        <taxon>Magnoliopsida</taxon>
        <taxon>Liliopsida</taxon>
        <taxon>Poales</taxon>
        <taxon>Poaceae</taxon>
        <taxon>BOP clade</taxon>
        <taxon>Oryzoideae</taxon>
        <taxon>Oryzeae</taxon>
        <taxon>Oryzinae</taxon>
        <taxon>Oryza</taxon>
        <taxon>Oryza sativa</taxon>
    </lineage>
</organism>
<dbReference type="Proteomes" id="UP000007752">
    <property type="component" value="Chromosome 12"/>
</dbReference>
<proteinExistence type="predicted"/>
<reference evidence="2" key="2">
    <citation type="submission" date="2008-12" db="EMBL/GenBank/DDBJ databases">
        <title>Improved gene annotation of the rice (Oryza sativa) genomes.</title>
        <authorList>
            <person name="Wang J."/>
            <person name="Li R."/>
            <person name="Fan W."/>
            <person name="Huang Q."/>
            <person name="Zhang J."/>
            <person name="Zhou Y."/>
            <person name="Hu Y."/>
            <person name="Zi S."/>
            <person name="Li J."/>
            <person name="Ni P."/>
            <person name="Zheng H."/>
            <person name="Zhang Y."/>
            <person name="Zhao M."/>
            <person name="Hao Q."/>
            <person name="McDermott J."/>
            <person name="Samudrala R."/>
            <person name="Kristiansen K."/>
            <person name="Wong G.K.-S."/>
        </authorList>
    </citation>
    <scope>NUCLEOTIDE SEQUENCE</scope>
</reference>
<feature type="region of interest" description="Disordered" evidence="1">
    <location>
        <begin position="27"/>
        <end position="57"/>
    </location>
</feature>